<dbReference type="Pfam" id="PF10805">
    <property type="entry name" value="DUF2730"/>
    <property type="match status" value="1"/>
</dbReference>
<feature type="transmembrane region" description="Helical" evidence="1">
    <location>
        <begin position="6"/>
        <end position="29"/>
    </location>
</feature>
<comment type="caution">
    <text evidence="2">The sequence shown here is derived from an EMBL/GenBank/DDBJ whole genome shotgun (WGS) entry which is preliminary data.</text>
</comment>
<evidence type="ECO:0000256" key="1">
    <source>
        <dbReference type="SAM" id="Phobius"/>
    </source>
</evidence>
<name>A0A560IKH1_9PROT</name>
<dbReference type="AlphaFoldDB" id="A0A560IKH1"/>
<accession>A0A560IKH1</accession>
<evidence type="ECO:0000313" key="3">
    <source>
        <dbReference type="Proteomes" id="UP000318050"/>
    </source>
</evidence>
<keyword evidence="1" id="KW-0812">Transmembrane</keyword>
<gene>
    <name evidence="2" type="ORF">FBZ92_109188</name>
</gene>
<dbReference type="EMBL" id="VITT01000009">
    <property type="protein sequence ID" value="TWB58695.1"/>
    <property type="molecule type" value="Genomic_DNA"/>
</dbReference>
<organism evidence="2 3">
    <name type="scientific">Nitrospirillum amazonense</name>
    <dbReference type="NCBI Taxonomy" id="28077"/>
    <lineage>
        <taxon>Bacteria</taxon>
        <taxon>Pseudomonadati</taxon>
        <taxon>Pseudomonadota</taxon>
        <taxon>Alphaproteobacteria</taxon>
        <taxon>Rhodospirillales</taxon>
        <taxon>Azospirillaceae</taxon>
        <taxon>Nitrospirillum</taxon>
    </lineage>
</organism>
<reference evidence="2 3" key="1">
    <citation type="submission" date="2019-06" db="EMBL/GenBank/DDBJ databases">
        <title>Genomic Encyclopedia of Type Strains, Phase IV (KMG-V): Genome sequencing to study the core and pangenomes of soil and plant-associated prokaryotes.</title>
        <authorList>
            <person name="Whitman W."/>
        </authorList>
    </citation>
    <scope>NUCLEOTIDE SEQUENCE [LARGE SCALE GENOMIC DNA]</scope>
    <source>
        <strain evidence="2 3">BR 11140</strain>
    </source>
</reference>
<dbReference type="OrthoDB" id="7916371at2"/>
<keyword evidence="1" id="KW-1133">Transmembrane helix</keyword>
<protein>
    <submittedName>
        <fullName evidence="2">Uncharacterized protein DUF2730</fullName>
    </submittedName>
</protein>
<proteinExistence type="predicted"/>
<sequence>MTFSEWLDTALKVGGVVGGIVSAGIALFLRSARRGLATKAEVEKVRADLQGRLDTIDRRLGSVETEMRHLPTDEDIAKLVDRIGKVEGSVQAVAVQVEGVNALVARVDREVGRLIDFHMKEPAR</sequence>
<keyword evidence="1" id="KW-0472">Membrane</keyword>
<dbReference type="InterPro" id="IPR020269">
    <property type="entry name" value="Phage_Mu_Releasin"/>
</dbReference>
<dbReference type="Proteomes" id="UP000318050">
    <property type="component" value="Unassembled WGS sequence"/>
</dbReference>
<evidence type="ECO:0000313" key="2">
    <source>
        <dbReference type="EMBL" id="TWB58695.1"/>
    </source>
</evidence>